<proteinExistence type="predicted"/>
<keyword evidence="2" id="KW-1133">Transmembrane helix</keyword>
<organism evidence="3 4">
    <name type="scientific">Platanthera guangdongensis</name>
    <dbReference type="NCBI Taxonomy" id="2320717"/>
    <lineage>
        <taxon>Eukaryota</taxon>
        <taxon>Viridiplantae</taxon>
        <taxon>Streptophyta</taxon>
        <taxon>Embryophyta</taxon>
        <taxon>Tracheophyta</taxon>
        <taxon>Spermatophyta</taxon>
        <taxon>Magnoliopsida</taxon>
        <taxon>Liliopsida</taxon>
        <taxon>Asparagales</taxon>
        <taxon>Orchidaceae</taxon>
        <taxon>Orchidoideae</taxon>
        <taxon>Orchideae</taxon>
        <taxon>Orchidinae</taxon>
        <taxon>Platanthera</taxon>
    </lineage>
</organism>
<evidence type="ECO:0000256" key="1">
    <source>
        <dbReference type="SAM" id="MobiDB-lite"/>
    </source>
</evidence>
<dbReference type="EMBL" id="JBBWWR010000003">
    <property type="protein sequence ID" value="KAK8969550.1"/>
    <property type="molecule type" value="Genomic_DNA"/>
</dbReference>
<keyword evidence="4" id="KW-1185">Reference proteome</keyword>
<evidence type="ECO:0000313" key="4">
    <source>
        <dbReference type="Proteomes" id="UP001412067"/>
    </source>
</evidence>
<comment type="caution">
    <text evidence="3">The sequence shown here is derived from an EMBL/GenBank/DDBJ whole genome shotgun (WGS) entry which is preliminary data.</text>
</comment>
<evidence type="ECO:0000313" key="3">
    <source>
        <dbReference type="EMBL" id="KAK8969550.1"/>
    </source>
</evidence>
<accession>A0ABR2MZ71</accession>
<reference evidence="3 4" key="1">
    <citation type="journal article" date="2022" name="Nat. Plants">
        <title>Genomes of leafy and leafless Platanthera orchids illuminate the evolution of mycoheterotrophy.</title>
        <authorList>
            <person name="Li M.H."/>
            <person name="Liu K.W."/>
            <person name="Li Z."/>
            <person name="Lu H.C."/>
            <person name="Ye Q.L."/>
            <person name="Zhang D."/>
            <person name="Wang J.Y."/>
            <person name="Li Y.F."/>
            <person name="Zhong Z.M."/>
            <person name="Liu X."/>
            <person name="Yu X."/>
            <person name="Liu D.K."/>
            <person name="Tu X.D."/>
            <person name="Liu B."/>
            <person name="Hao Y."/>
            <person name="Liao X.Y."/>
            <person name="Jiang Y.T."/>
            <person name="Sun W.H."/>
            <person name="Chen J."/>
            <person name="Chen Y.Q."/>
            <person name="Ai Y."/>
            <person name="Zhai J.W."/>
            <person name="Wu S.S."/>
            <person name="Zhou Z."/>
            <person name="Hsiao Y.Y."/>
            <person name="Wu W.L."/>
            <person name="Chen Y.Y."/>
            <person name="Lin Y.F."/>
            <person name="Hsu J.L."/>
            <person name="Li C.Y."/>
            <person name="Wang Z.W."/>
            <person name="Zhao X."/>
            <person name="Zhong W.Y."/>
            <person name="Ma X.K."/>
            <person name="Ma L."/>
            <person name="Huang J."/>
            <person name="Chen G.Z."/>
            <person name="Huang M.Z."/>
            <person name="Huang L."/>
            <person name="Peng D.H."/>
            <person name="Luo Y.B."/>
            <person name="Zou S.Q."/>
            <person name="Chen S.P."/>
            <person name="Lan S."/>
            <person name="Tsai W.C."/>
            <person name="Van de Peer Y."/>
            <person name="Liu Z.J."/>
        </authorList>
    </citation>
    <scope>NUCLEOTIDE SEQUENCE [LARGE SCALE GENOMIC DNA]</scope>
    <source>
        <strain evidence="3">Lor288</strain>
    </source>
</reference>
<feature type="transmembrane region" description="Helical" evidence="2">
    <location>
        <begin position="29"/>
        <end position="52"/>
    </location>
</feature>
<name>A0ABR2MZ71_9ASPA</name>
<sequence length="194" mass="21787">MISHGTSDRGKEQLRGGSPTFRRTWMRNWLILSSSTRFLVAWCITFLILGVITATKFELRFIYDDFSNTNNNLCAKQNLSLIIFGIVMGKTKPSVSKKPKKGVDFKKIKPKIGRKLPPPKNFTNTIIKSKALRLLEQTVATEKTGRSGTLARQGRAGPEYTAGSLNDKSNDQGEGGRKEEERPAAWNRSRRADQ</sequence>
<protein>
    <submittedName>
        <fullName evidence="3">Uncharacterized protein</fullName>
    </submittedName>
</protein>
<feature type="compositionally biased region" description="Basic and acidic residues" evidence="1">
    <location>
        <begin position="168"/>
        <end position="183"/>
    </location>
</feature>
<keyword evidence="2" id="KW-0472">Membrane</keyword>
<gene>
    <name evidence="3" type="ORF">KSP40_PGU020032</name>
</gene>
<keyword evidence="2" id="KW-0812">Transmembrane</keyword>
<dbReference type="Proteomes" id="UP001412067">
    <property type="component" value="Unassembled WGS sequence"/>
</dbReference>
<evidence type="ECO:0000256" key="2">
    <source>
        <dbReference type="SAM" id="Phobius"/>
    </source>
</evidence>
<feature type="region of interest" description="Disordered" evidence="1">
    <location>
        <begin position="143"/>
        <end position="194"/>
    </location>
</feature>